<name>A0A1Y1ZS35_9FUNG</name>
<organism evidence="10 11">
    <name type="scientific">Neocallimastix californiae</name>
    <dbReference type="NCBI Taxonomy" id="1754190"/>
    <lineage>
        <taxon>Eukaryota</taxon>
        <taxon>Fungi</taxon>
        <taxon>Fungi incertae sedis</taxon>
        <taxon>Chytridiomycota</taxon>
        <taxon>Chytridiomycota incertae sedis</taxon>
        <taxon>Neocallimastigomycetes</taxon>
        <taxon>Neocallimastigales</taxon>
        <taxon>Neocallimastigaceae</taxon>
        <taxon>Neocallimastix</taxon>
    </lineage>
</organism>
<gene>
    <name evidence="10" type="ORF">LY90DRAFT_518249</name>
</gene>
<comment type="caution">
    <text evidence="10">The sequence shown here is derived from an EMBL/GenBank/DDBJ whole genome shotgun (WGS) entry which is preliminary data.</text>
</comment>
<sequence length="582" mass="65274">MSKQLNSENFMRSTNSSNDTNEMPIGQPIASMDIEKNESVSVAVDINQLQSKKDFKGSKVIFNDSPKFQDLWAAILYLSLMFINVIILIVGIIVGKKINNELKSDDHYYSYPSSSSSSNYSPFYDSSSGSVPSSSSSYYGYDPNYYGIDLTKYFRVKRDYFNSDTMDSFDSDTMDYFDSDTMDSFNSNTMNFNDISTTGILVVGAASIMSPFFFTFLYLFLMQNFSQQIVKITIISAIVLYSAAAIIMGILLFPAGFILFIIPAIYILLWCLWKKRIPFTSLMLEEVAFVIKRYKASIYAGFLGSMVNIIVCIFLIITLIYGLLAFGFLGMLLPLFSIYYTIQVANNVVHVTVSGLFASYFFRSSKNPATNEIEINVKNPTWKSFVRAMTTSFGSICYGSLIIALIEIAEAIVKKIKNDLKRCCCCCCCFCCFFDHLLAILDRLVKLFNKYAFTQVAIYGKPYSEAAKSTWELIKSNGVDAILNDLLISKVLSIGKLVVGLVAGGVTALLGYITGVHEAILLVYEGLLAFFIAYFIFSIVSKVIDSCVVTMFVCICEDSEAIKYSRPELYNKIKETYPKSLF</sequence>
<evidence type="ECO:0000256" key="8">
    <source>
        <dbReference type="RuleBase" id="RU368066"/>
    </source>
</evidence>
<feature type="compositionally biased region" description="Polar residues" evidence="9">
    <location>
        <begin position="1"/>
        <end position="21"/>
    </location>
</feature>
<feature type="transmembrane region" description="Helical" evidence="8">
    <location>
        <begin position="520"/>
        <end position="540"/>
    </location>
</feature>
<evidence type="ECO:0000256" key="6">
    <source>
        <dbReference type="ARBA" id="ARBA00022989"/>
    </source>
</evidence>
<dbReference type="STRING" id="1754190.A0A1Y1ZS35"/>
<dbReference type="PANTHER" id="PTHR12385:SF4">
    <property type="entry name" value="PROTEIN PNS1"/>
    <property type="match status" value="1"/>
</dbReference>
<feature type="transmembrane region" description="Helical" evidence="8">
    <location>
        <begin position="494"/>
        <end position="513"/>
    </location>
</feature>
<dbReference type="PANTHER" id="PTHR12385">
    <property type="entry name" value="CHOLINE TRANSPORTER-LIKE (SLC FAMILY 44)"/>
    <property type="match status" value="1"/>
</dbReference>
<evidence type="ECO:0000256" key="5">
    <source>
        <dbReference type="ARBA" id="ARBA00022692"/>
    </source>
</evidence>
<evidence type="ECO:0000313" key="10">
    <source>
        <dbReference type="EMBL" id="ORY13004.1"/>
    </source>
</evidence>
<dbReference type="EMBL" id="MCOG01000365">
    <property type="protein sequence ID" value="ORY13004.1"/>
    <property type="molecule type" value="Genomic_DNA"/>
</dbReference>
<feature type="transmembrane region" description="Helical" evidence="8">
    <location>
        <begin position="71"/>
        <end position="94"/>
    </location>
</feature>
<evidence type="ECO:0000256" key="1">
    <source>
        <dbReference type="ARBA" id="ARBA00002957"/>
    </source>
</evidence>
<feature type="transmembrane region" description="Helical" evidence="8">
    <location>
        <begin position="257"/>
        <end position="273"/>
    </location>
</feature>
<feature type="transmembrane region" description="Helical" evidence="8">
    <location>
        <begin position="200"/>
        <end position="220"/>
    </location>
</feature>
<evidence type="ECO:0000256" key="7">
    <source>
        <dbReference type="ARBA" id="ARBA00023136"/>
    </source>
</evidence>
<feature type="transmembrane region" description="Helical" evidence="8">
    <location>
        <begin position="323"/>
        <end position="341"/>
    </location>
</feature>
<feature type="transmembrane region" description="Helical" evidence="8">
    <location>
        <begin position="232"/>
        <end position="251"/>
    </location>
</feature>
<evidence type="ECO:0000256" key="2">
    <source>
        <dbReference type="ARBA" id="ARBA00004141"/>
    </source>
</evidence>
<protein>
    <recommendedName>
        <fullName evidence="4 8">Protein PNS1</fullName>
    </recommendedName>
</protein>
<proteinExistence type="inferred from homology"/>
<dbReference type="GO" id="GO:0022857">
    <property type="term" value="F:transmembrane transporter activity"/>
    <property type="evidence" value="ECO:0007669"/>
    <property type="project" value="UniProtKB-UniRule"/>
</dbReference>
<keyword evidence="6 8" id="KW-1133">Transmembrane helix</keyword>
<dbReference type="OrthoDB" id="44736at2759"/>
<reference evidence="10 11" key="1">
    <citation type="submission" date="2016-08" db="EMBL/GenBank/DDBJ databases">
        <title>A Parts List for Fungal Cellulosomes Revealed by Comparative Genomics.</title>
        <authorList>
            <consortium name="DOE Joint Genome Institute"/>
            <person name="Haitjema C.H."/>
            <person name="Gilmore S.P."/>
            <person name="Henske J.K."/>
            <person name="Solomon K.V."/>
            <person name="De Groot R."/>
            <person name="Kuo A."/>
            <person name="Mondo S.J."/>
            <person name="Salamov A.A."/>
            <person name="Labutti K."/>
            <person name="Zhao Z."/>
            <person name="Chiniquy J."/>
            <person name="Barry K."/>
            <person name="Brewer H.M."/>
            <person name="Purvine S.O."/>
            <person name="Wright A.T."/>
            <person name="Boxma B."/>
            <person name="Van Alen T."/>
            <person name="Hackstein J.H."/>
            <person name="Baker S.E."/>
            <person name="Grigoriev I.V."/>
            <person name="O'Malley M.A."/>
        </authorList>
    </citation>
    <scope>NUCLEOTIDE SEQUENCE [LARGE SCALE GENOMIC DNA]</scope>
    <source>
        <strain evidence="10 11">G1</strain>
    </source>
</reference>
<comment type="subcellular location">
    <subcellularLocation>
        <location evidence="8">Cell membrane</location>
        <topology evidence="8">Multi-pass membrane protein</topology>
    </subcellularLocation>
    <subcellularLocation>
        <location evidence="2">Membrane</location>
        <topology evidence="2">Multi-pass membrane protein</topology>
    </subcellularLocation>
</comment>
<keyword evidence="11" id="KW-1185">Reference proteome</keyword>
<evidence type="ECO:0000313" key="11">
    <source>
        <dbReference type="Proteomes" id="UP000193920"/>
    </source>
</evidence>
<feature type="region of interest" description="Disordered" evidence="9">
    <location>
        <begin position="1"/>
        <end position="25"/>
    </location>
</feature>
<comment type="similarity">
    <text evidence="3 8">Belongs to the CTL (choline transporter-like) family.</text>
</comment>
<accession>A0A1Y1ZS35</accession>
<evidence type="ECO:0000256" key="4">
    <source>
        <dbReference type="ARBA" id="ARBA00015388"/>
    </source>
</evidence>
<dbReference type="AlphaFoldDB" id="A0A1Y1ZS35"/>
<evidence type="ECO:0000256" key="9">
    <source>
        <dbReference type="SAM" id="MobiDB-lite"/>
    </source>
</evidence>
<dbReference type="Proteomes" id="UP000193920">
    <property type="component" value="Unassembled WGS sequence"/>
</dbReference>
<keyword evidence="5 8" id="KW-0812">Transmembrane</keyword>
<dbReference type="Pfam" id="PF04515">
    <property type="entry name" value="Choline_transpo"/>
    <property type="match status" value="1"/>
</dbReference>
<comment type="function">
    <text evidence="1 8">Probably involved in transport through the plasma membrane.</text>
</comment>
<dbReference type="InterPro" id="IPR007603">
    <property type="entry name" value="Choline_transptr-like"/>
</dbReference>
<feature type="transmembrane region" description="Helical" evidence="8">
    <location>
        <begin position="294"/>
        <end position="317"/>
    </location>
</feature>
<evidence type="ECO:0000256" key="3">
    <source>
        <dbReference type="ARBA" id="ARBA00007168"/>
    </source>
</evidence>
<keyword evidence="7 8" id="KW-0472">Membrane</keyword>
<dbReference type="GO" id="GO:0005886">
    <property type="term" value="C:plasma membrane"/>
    <property type="evidence" value="ECO:0007669"/>
    <property type="project" value="UniProtKB-SubCell"/>
</dbReference>
<feature type="transmembrane region" description="Helical" evidence="8">
    <location>
        <begin position="385"/>
        <end position="408"/>
    </location>
</feature>